<feature type="transmembrane region" description="Helical" evidence="9">
    <location>
        <begin position="119"/>
        <end position="136"/>
    </location>
</feature>
<organism evidence="10 11">
    <name type="scientific">Absidia repens</name>
    <dbReference type="NCBI Taxonomy" id="90262"/>
    <lineage>
        <taxon>Eukaryota</taxon>
        <taxon>Fungi</taxon>
        <taxon>Fungi incertae sedis</taxon>
        <taxon>Mucoromycota</taxon>
        <taxon>Mucoromycotina</taxon>
        <taxon>Mucoromycetes</taxon>
        <taxon>Mucorales</taxon>
        <taxon>Cunninghamellaceae</taxon>
        <taxon>Absidia</taxon>
    </lineage>
</organism>
<dbReference type="Proteomes" id="UP000193560">
    <property type="component" value="Unassembled WGS sequence"/>
</dbReference>
<accession>A0A1X2IZV3</accession>
<dbReference type="GO" id="GO:0005789">
    <property type="term" value="C:endoplasmic reticulum membrane"/>
    <property type="evidence" value="ECO:0007669"/>
    <property type="project" value="TreeGrafter"/>
</dbReference>
<feature type="binding site" evidence="8">
    <location>
        <position position="230"/>
    </location>
    <ligand>
        <name>Zn(2+)</name>
        <dbReference type="ChEBI" id="CHEBI:29105"/>
        <note>catalytic</note>
    </ligand>
</feature>
<evidence type="ECO:0000256" key="7">
    <source>
        <dbReference type="PIRSR" id="PIRSR608901-1"/>
    </source>
</evidence>
<evidence type="ECO:0000313" key="10">
    <source>
        <dbReference type="EMBL" id="ORZ25106.1"/>
    </source>
</evidence>
<dbReference type="OrthoDB" id="187171at2759"/>
<evidence type="ECO:0000313" key="11">
    <source>
        <dbReference type="Proteomes" id="UP000193560"/>
    </source>
</evidence>
<keyword evidence="7" id="KW-0106">Calcium</keyword>
<feature type="transmembrane region" description="Helical" evidence="9">
    <location>
        <begin position="94"/>
        <end position="112"/>
    </location>
</feature>
<dbReference type="GO" id="GO:0006672">
    <property type="term" value="P:ceramide metabolic process"/>
    <property type="evidence" value="ECO:0007669"/>
    <property type="project" value="InterPro"/>
</dbReference>
<name>A0A1X2IZV3_9FUNG</name>
<evidence type="ECO:0000256" key="1">
    <source>
        <dbReference type="ARBA" id="ARBA00004141"/>
    </source>
</evidence>
<feature type="binding site" evidence="7">
    <location>
        <position position="24"/>
    </location>
    <ligand>
        <name>Ca(2+)</name>
        <dbReference type="ChEBI" id="CHEBI:29108"/>
    </ligand>
</feature>
<evidence type="ECO:0000256" key="6">
    <source>
        <dbReference type="ARBA" id="ARBA00023136"/>
    </source>
</evidence>
<feature type="binding site" evidence="8">
    <location>
        <position position="81"/>
    </location>
    <ligand>
        <name>Zn(2+)</name>
        <dbReference type="ChEBI" id="CHEBI:29105"/>
        <note>catalytic</note>
    </ligand>
</feature>
<reference evidence="10 11" key="1">
    <citation type="submission" date="2016-07" db="EMBL/GenBank/DDBJ databases">
        <title>Pervasive Adenine N6-methylation of Active Genes in Fungi.</title>
        <authorList>
            <consortium name="DOE Joint Genome Institute"/>
            <person name="Mondo S.J."/>
            <person name="Dannebaum R.O."/>
            <person name="Kuo R.C."/>
            <person name="Labutti K."/>
            <person name="Haridas S."/>
            <person name="Kuo A."/>
            <person name="Salamov A."/>
            <person name="Ahrendt S.R."/>
            <person name="Lipzen A."/>
            <person name="Sullivan W."/>
            <person name="Andreopoulos W.B."/>
            <person name="Clum A."/>
            <person name="Lindquist E."/>
            <person name="Daum C."/>
            <person name="Ramamoorthy G.K."/>
            <person name="Gryganskyi A."/>
            <person name="Culley D."/>
            <person name="Magnuson J.K."/>
            <person name="James T.Y."/>
            <person name="O'Malley M.A."/>
            <person name="Stajich J.E."/>
            <person name="Spatafora J.W."/>
            <person name="Visel A."/>
            <person name="Grigoriev I.V."/>
        </authorList>
    </citation>
    <scope>NUCLEOTIDE SEQUENCE [LARGE SCALE GENOMIC DNA]</scope>
    <source>
        <strain evidence="10 11">NRRL 1336</strain>
    </source>
</reference>
<evidence type="ECO:0000256" key="5">
    <source>
        <dbReference type="ARBA" id="ARBA00022989"/>
    </source>
</evidence>
<feature type="binding site" evidence="7">
    <location>
        <position position="20"/>
    </location>
    <ligand>
        <name>Ca(2+)</name>
        <dbReference type="ChEBI" id="CHEBI:29108"/>
    </ligand>
</feature>
<dbReference type="PANTHER" id="PTHR46187">
    <property type="entry name" value="ALKALINE CERAMIDASE 3"/>
    <property type="match status" value="1"/>
</dbReference>
<keyword evidence="5 9" id="KW-1133">Transmembrane helix</keyword>
<evidence type="ECO:0000256" key="3">
    <source>
        <dbReference type="ARBA" id="ARBA00022692"/>
    </source>
</evidence>
<comment type="caution">
    <text evidence="10">The sequence shown here is derived from an EMBL/GenBank/DDBJ whole genome shotgun (WGS) entry which is preliminary data.</text>
</comment>
<feature type="transmembrane region" description="Helical" evidence="9">
    <location>
        <begin position="142"/>
        <end position="161"/>
    </location>
</feature>
<evidence type="ECO:0000256" key="2">
    <source>
        <dbReference type="ARBA" id="ARBA00009780"/>
    </source>
</evidence>
<sequence>MNTVNQDDYYWGPATSTIDWCEENYAVSPYVAEFINTTTNISFALLPLFCVYNTLRNGFNKALIIGHLGVFLVGIGSWFFHMTLQYEMQLLDELPMIYVACIMVYFSIEIYSKPKYGSPLVIFLLAYSTIVTYSYLIINDPVFHQVAYALLIFIIVFRSLYTINHLPHTSASYNYEFPRLVFLLKLAAAGFIVSFGLWNVDNIFCPYLREFRTMVPYGIGALTQLHGWWHLGTSVGCYYFTVYIEWVHQILDDTNKQQYELKWFGHICYLRPAPKAHKF</sequence>
<feature type="binding site" evidence="8">
    <location>
        <position position="226"/>
    </location>
    <ligand>
        <name>Zn(2+)</name>
        <dbReference type="ChEBI" id="CHEBI:29105"/>
        <note>catalytic</note>
    </ligand>
</feature>
<dbReference type="STRING" id="90262.A0A1X2IZV3"/>
<comment type="similarity">
    <text evidence="2">Belongs to the alkaline ceramidase family.</text>
</comment>
<keyword evidence="6 9" id="KW-0472">Membrane</keyword>
<comment type="cofactor">
    <cofactor evidence="8">
        <name>Zn(2+)</name>
        <dbReference type="ChEBI" id="CHEBI:29105"/>
    </cofactor>
</comment>
<feature type="binding site" evidence="7">
    <location>
        <position position="22"/>
    </location>
    <ligand>
        <name>Ca(2+)</name>
        <dbReference type="ChEBI" id="CHEBI:29108"/>
    </ligand>
</feature>
<feature type="binding site" evidence="7">
    <location>
        <position position="19"/>
    </location>
    <ligand>
        <name>Ca(2+)</name>
        <dbReference type="ChEBI" id="CHEBI:29108"/>
    </ligand>
</feature>
<dbReference type="PANTHER" id="PTHR46187:SF3">
    <property type="entry name" value="ALKALINE CERAMIDASE 3"/>
    <property type="match status" value="1"/>
</dbReference>
<gene>
    <name evidence="10" type="ORF">BCR42DRAFT_430757</name>
</gene>
<dbReference type="AlphaFoldDB" id="A0A1X2IZV3"/>
<dbReference type="EMBL" id="MCGE01000001">
    <property type="protein sequence ID" value="ORZ25106.1"/>
    <property type="molecule type" value="Genomic_DNA"/>
</dbReference>
<proteinExistence type="inferred from homology"/>
<keyword evidence="4" id="KW-0378">Hydrolase</keyword>
<feature type="transmembrane region" description="Helical" evidence="9">
    <location>
        <begin position="62"/>
        <end position="82"/>
    </location>
</feature>
<keyword evidence="11" id="KW-1185">Reference proteome</keyword>
<dbReference type="GO" id="GO:0016811">
    <property type="term" value="F:hydrolase activity, acting on carbon-nitrogen (but not peptide) bonds, in linear amides"/>
    <property type="evidence" value="ECO:0007669"/>
    <property type="project" value="InterPro"/>
</dbReference>
<dbReference type="Pfam" id="PF05875">
    <property type="entry name" value="Ceramidase"/>
    <property type="match status" value="1"/>
</dbReference>
<feature type="transmembrane region" description="Helical" evidence="9">
    <location>
        <begin position="182"/>
        <end position="200"/>
    </location>
</feature>
<dbReference type="InterPro" id="IPR008901">
    <property type="entry name" value="ACER"/>
</dbReference>
<evidence type="ECO:0000256" key="4">
    <source>
        <dbReference type="ARBA" id="ARBA00022801"/>
    </source>
</evidence>
<protein>
    <submittedName>
        <fullName evidence="10">Ceramidase</fullName>
    </submittedName>
</protein>
<keyword evidence="3 9" id="KW-0812">Transmembrane</keyword>
<dbReference type="GO" id="GO:0046872">
    <property type="term" value="F:metal ion binding"/>
    <property type="evidence" value="ECO:0007669"/>
    <property type="project" value="UniProtKB-KW"/>
</dbReference>
<comment type="subcellular location">
    <subcellularLocation>
        <location evidence="1">Membrane</location>
        <topology evidence="1">Multi-pass membrane protein</topology>
    </subcellularLocation>
</comment>
<feature type="binding site" evidence="7">
    <location>
        <position position="33"/>
    </location>
    <ligand>
        <name>Ca(2+)</name>
        <dbReference type="ChEBI" id="CHEBI:29108"/>
    </ligand>
</feature>
<keyword evidence="7" id="KW-0479">Metal-binding</keyword>
<keyword evidence="8" id="KW-0862">Zinc</keyword>
<evidence type="ECO:0000256" key="9">
    <source>
        <dbReference type="SAM" id="Phobius"/>
    </source>
</evidence>
<evidence type="ECO:0000256" key="8">
    <source>
        <dbReference type="PIRSR" id="PIRSR608901-2"/>
    </source>
</evidence>